<accession>A0ABN9G535</accession>
<evidence type="ECO:0000313" key="2">
    <source>
        <dbReference type="EMBL" id="CAI9602761.1"/>
    </source>
</evidence>
<dbReference type="Proteomes" id="UP001162483">
    <property type="component" value="Unassembled WGS sequence"/>
</dbReference>
<evidence type="ECO:0000256" key="1">
    <source>
        <dbReference type="SAM" id="MobiDB-lite"/>
    </source>
</evidence>
<proteinExistence type="predicted"/>
<feature type="compositionally biased region" description="Polar residues" evidence="1">
    <location>
        <begin position="23"/>
        <end position="35"/>
    </location>
</feature>
<gene>
    <name evidence="2" type="ORF">SPARVUS_LOCUS13179676</name>
</gene>
<keyword evidence="3" id="KW-1185">Reference proteome</keyword>
<sequence length="51" mass="5460">MAMHSHSHAKQCAYSEAHPPPCSTQHTANPLTTPHVNPVLPSVISTVSVLF</sequence>
<dbReference type="EMBL" id="CATNWA010017733">
    <property type="protein sequence ID" value="CAI9602761.1"/>
    <property type="molecule type" value="Genomic_DNA"/>
</dbReference>
<organism evidence="2 3">
    <name type="scientific">Staurois parvus</name>
    <dbReference type="NCBI Taxonomy" id="386267"/>
    <lineage>
        <taxon>Eukaryota</taxon>
        <taxon>Metazoa</taxon>
        <taxon>Chordata</taxon>
        <taxon>Craniata</taxon>
        <taxon>Vertebrata</taxon>
        <taxon>Euteleostomi</taxon>
        <taxon>Amphibia</taxon>
        <taxon>Batrachia</taxon>
        <taxon>Anura</taxon>
        <taxon>Neobatrachia</taxon>
        <taxon>Ranoidea</taxon>
        <taxon>Ranidae</taxon>
        <taxon>Staurois</taxon>
    </lineage>
</organism>
<evidence type="ECO:0000313" key="3">
    <source>
        <dbReference type="Proteomes" id="UP001162483"/>
    </source>
</evidence>
<name>A0ABN9G535_9NEOB</name>
<comment type="caution">
    <text evidence="2">The sequence shown here is derived from an EMBL/GenBank/DDBJ whole genome shotgun (WGS) entry which is preliminary data.</text>
</comment>
<reference evidence="2" key="1">
    <citation type="submission" date="2023-05" db="EMBL/GenBank/DDBJ databases">
        <authorList>
            <person name="Stuckert A."/>
        </authorList>
    </citation>
    <scope>NUCLEOTIDE SEQUENCE</scope>
</reference>
<protein>
    <submittedName>
        <fullName evidence="2">Uncharacterized protein</fullName>
    </submittedName>
</protein>
<feature type="region of interest" description="Disordered" evidence="1">
    <location>
        <begin position="1"/>
        <end position="37"/>
    </location>
</feature>